<dbReference type="Proteomes" id="UP000510822">
    <property type="component" value="Chromosome"/>
</dbReference>
<protein>
    <submittedName>
        <fullName evidence="1">Uncharacterized protein</fullName>
    </submittedName>
</protein>
<evidence type="ECO:0000313" key="2">
    <source>
        <dbReference type="Proteomes" id="UP000510822"/>
    </source>
</evidence>
<organism evidence="1 2">
    <name type="scientific">Chitinibacter fontanus</name>
    <dbReference type="NCBI Taxonomy" id="1737446"/>
    <lineage>
        <taxon>Bacteria</taxon>
        <taxon>Pseudomonadati</taxon>
        <taxon>Pseudomonadota</taxon>
        <taxon>Betaproteobacteria</taxon>
        <taxon>Neisseriales</taxon>
        <taxon>Chitinibacteraceae</taxon>
        <taxon>Chitinibacter</taxon>
    </lineage>
</organism>
<name>A0A7D5V7R0_9NEIS</name>
<dbReference type="EMBL" id="CP058952">
    <property type="protein sequence ID" value="QLI80259.1"/>
    <property type="molecule type" value="Genomic_DNA"/>
</dbReference>
<evidence type="ECO:0000313" key="1">
    <source>
        <dbReference type="EMBL" id="QLI80259.1"/>
    </source>
</evidence>
<sequence>MGSSILPQYHDQSLADIYKTTHDSVQECFLHLTLEKTDEEVLILAEYLKQQCNRDLKILDEKIEKLAIEKFRQPSRDDLFIYIEVVYHALYLAGRYMESVDVNGTWYYLLQAQKWLGILQYICANEWIMQQSLKKISSQKAQKGGVAKQKKYQPIKDELHQLLKDAVEKTGEPWKSAYVAAARLQDQAIEIAGRHGIELSENSVQTRLQEWFNAFDDRDALFASKRRSSTTNAAR</sequence>
<dbReference type="RefSeq" id="WP_180307403.1">
    <property type="nucleotide sequence ID" value="NZ_CP058952.1"/>
</dbReference>
<reference evidence="1 2" key="1">
    <citation type="journal article" date="2016" name="Int. J. Syst. Evol. Microbiol.">
        <title>Chitinibacter fontanus sp. nov., isolated from a spring.</title>
        <authorList>
            <person name="Sheu S.Y."/>
            <person name="Li Y.S."/>
            <person name="Young C.C."/>
            <person name="Chen W.M."/>
        </authorList>
    </citation>
    <scope>NUCLEOTIDE SEQUENCE [LARGE SCALE GENOMIC DNA]</scope>
    <source>
        <strain evidence="1 2">STM-7</strain>
    </source>
</reference>
<gene>
    <name evidence="1" type="ORF">HZU75_01205</name>
</gene>
<accession>A0A7D5V7R0</accession>
<dbReference type="KEGG" id="cfon:HZU75_01205"/>
<keyword evidence="2" id="KW-1185">Reference proteome</keyword>
<proteinExistence type="predicted"/>
<dbReference type="AlphaFoldDB" id="A0A7D5V7R0"/>